<reference evidence="1" key="1">
    <citation type="journal article" date="2019" name="bioRxiv">
        <title>The Genome of the Zebra Mussel, Dreissena polymorpha: A Resource for Invasive Species Research.</title>
        <authorList>
            <person name="McCartney M.A."/>
            <person name="Auch B."/>
            <person name="Kono T."/>
            <person name="Mallez S."/>
            <person name="Zhang Y."/>
            <person name="Obille A."/>
            <person name="Becker A."/>
            <person name="Abrahante J.E."/>
            <person name="Garbe J."/>
            <person name="Badalamenti J.P."/>
            <person name="Herman A."/>
            <person name="Mangelson H."/>
            <person name="Liachko I."/>
            <person name="Sullivan S."/>
            <person name="Sone E.D."/>
            <person name="Koren S."/>
            <person name="Silverstein K.A.T."/>
            <person name="Beckman K.B."/>
            <person name="Gohl D.M."/>
        </authorList>
    </citation>
    <scope>NUCLEOTIDE SEQUENCE</scope>
    <source>
        <strain evidence="1">Duluth1</strain>
        <tissue evidence="1">Whole animal</tissue>
    </source>
</reference>
<dbReference type="EMBL" id="JAIWYP010000001">
    <property type="protein sequence ID" value="KAH3888228.1"/>
    <property type="molecule type" value="Genomic_DNA"/>
</dbReference>
<evidence type="ECO:0000313" key="2">
    <source>
        <dbReference type="Proteomes" id="UP000828390"/>
    </source>
</evidence>
<organism evidence="1 2">
    <name type="scientific">Dreissena polymorpha</name>
    <name type="common">Zebra mussel</name>
    <name type="synonym">Mytilus polymorpha</name>
    <dbReference type="NCBI Taxonomy" id="45954"/>
    <lineage>
        <taxon>Eukaryota</taxon>
        <taxon>Metazoa</taxon>
        <taxon>Spiralia</taxon>
        <taxon>Lophotrochozoa</taxon>
        <taxon>Mollusca</taxon>
        <taxon>Bivalvia</taxon>
        <taxon>Autobranchia</taxon>
        <taxon>Heteroconchia</taxon>
        <taxon>Euheterodonta</taxon>
        <taxon>Imparidentia</taxon>
        <taxon>Neoheterodontei</taxon>
        <taxon>Myida</taxon>
        <taxon>Dreissenoidea</taxon>
        <taxon>Dreissenidae</taxon>
        <taxon>Dreissena</taxon>
    </lineage>
</organism>
<dbReference type="Proteomes" id="UP000828390">
    <property type="component" value="Unassembled WGS sequence"/>
</dbReference>
<keyword evidence="2" id="KW-1185">Reference proteome</keyword>
<comment type="caution">
    <text evidence="1">The sequence shown here is derived from an EMBL/GenBank/DDBJ whole genome shotgun (WGS) entry which is preliminary data.</text>
</comment>
<sequence>MRPTDLSILSMVEVTLVKPRSTSLMPLVFRSIASATFANPASRIGSDGVEQQCLVCL</sequence>
<reference evidence="1" key="2">
    <citation type="submission" date="2020-11" db="EMBL/GenBank/DDBJ databases">
        <authorList>
            <person name="McCartney M.A."/>
            <person name="Auch B."/>
            <person name="Kono T."/>
            <person name="Mallez S."/>
            <person name="Becker A."/>
            <person name="Gohl D.M."/>
            <person name="Silverstein K.A.T."/>
            <person name="Koren S."/>
            <person name="Bechman K.B."/>
            <person name="Herman A."/>
            <person name="Abrahante J.E."/>
            <person name="Garbe J."/>
        </authorList>
    </citation>
    <scope>NUCLEOTIDE SEQUENCE</scope>
    <source>
        <strain evidence="1">Duluth1</strain>
        <tissue evidence="1">Whole animal</tissue>
    </source>
</reference>
<dbReference type="AlphaFoldDB" id="A0A9D4N1Z8"/>
<proteinExistence type="predicted"/>
<name>A0A9D4N1Z8_DREPO</name>
<evidence type="ECO:0000313" key="1">
    <source>
        <dbReference type="EMBL" id="KAH3888228.1"/>
    </source>
</evidence>
<accession>A0A9D4N1Z8</accession>
<protein>
    <submittedName>
        <fullName evidence="1">Uncharacterized protein</fullName>
    </submittedName>
</protein>
<gene>
    <name evidence="1" type="ORF">DPMN_012259</name>
</gene>